<reference evidence="4" key="1">
    <citation type="submission" date="2020-05" db="EMBL/GenBank/DDBJ databases">
        <authorList>
            <person name="Chiriac C."/>
            <person name="Salcher M."/>
            <person name="Ghai R."/>
            <person name="Kavagutti S V."/>
        </authorList>
    </citation>
    <scope>NUCLEOTIDE SEQUENCE</scope>
</reference>
<evidence type="ECO:0000313" key="3">
    <source>
        <dbReference type="EMBL" id="CAB4811602.1"/>
    </source>
</evidence>
<dbReference type="InterPro" id="IPR029045">
    <property type="entry name" value="ClpP/crotonase-like_dom_sf"/>
</dbReference>
<dbReference type="EMBL" id="CAFBMH010000012">
    <property type="protein sequence ID" value="CAB4895546.1"/>
    <property type="molecule type" value="Genomic_DNA"/>
</dbReference>
<dbReference type="InterPro" id="IPR018376">
    <property type="entry name" value="Enoyl-CoA_hyd/isom_CS"/>
</dbReference>
<dbReference type="Pfam" id="PF00378">
    <property type="entry name" value="ECH_1"/>
    <property type="match status" value="1"/>
</dbReference>
<dbReference type="PANTHER" id="PTHR43802">
    <property type="entry name" value="ENOYL-COA HYDRATASE"/>
    <property type="match status" value="1"/>
</dbReference>
<name>A0A6J7FJD4_9ZZZZ</name>
<dbReference type="PROSITE" id="PS00166">
    <property type="entry name" value="ENOYL_COA_HYDRATASE"/>
    <property type="match status" value="1"/>
</dbReference>
<dbReference type="PANTHER" id="PTHR43802:SF1">
    <property type="entry name" value="IP11341P-RELATED"/>
    <property type="match status" value="1"/>
</dbReference>
<evidence type="ECO:0000313" key="4">
    <source>
        <dbReference type="EMBL" id="CAB4895546.1"/>
    </source>
</evidence>
<dbReference type="Gene3D" id="3.90.226.10">
    <property type="entry name" value="2-enoyl-CoA Hydratase, Chain A, domain 1"/>
    <property type="match status" value="1"/>
</dbReference>
<evidence type="ECO:0000313" key="5">
    <source>
        <dbReference type="EMBL" id="CAB4988300.1"/>
    </source>
</evidence>
<dbReference type="EMBL" id="CAFBOS010000037">
    <property type="protein sequence ID" value="CAB4988300.1"/>
    <property type="molecule type" value="Genomic_DNA"/>
</dbReference>
<dbReference type="EMBL" id="CAFABA010000001">
    <property type="protein sequence ID" value="CAB4811602.1"/>
    <property type="molecule type" value="Genomic_DNA"/>
</dbReference>
<evidence type="ECO:0000313" key="2">
    <source>
        <dbReference type="EMBL" id="CAB4761272.1"/>
    </source>
</evidence>
<accession>A0A6J7FJD4</accession>
<dbReference type="SUPFAM" id="SSF52096">
    <property type="entry name" value="ClpP/crotonase"/>
    <property type="match status" value="1"/>
</dbReference>
<dbReference type="AlphaFoldDB" id="A0A6J7FJD4"/>
<dbReference type="GO" id="GO:0003824">
    <property type="term" value="F:catalytic activity"/>
    <property type="evidence" value="ECO:0007669"/>
    <property type="project" value="InterPro"/>
</dbReference>
<evidence type="ECO:0000256" key="1">
    <source>
        <dbReference type="ARBA" id="ARBA00005254"/>
    </source>
</evidence>
<comment type="similarity">
    <text evidence="1">Belongs to the enoyl-CoA hydratase/isomerase family.</text>
</comment>
<dbReference type="CDD" id="cd06558">
    <property type="entry name" value="crotonase-like"/>
    <property type="match status" value="1"/>
</dbReference>
<gene>
    <name evidence="2" type="ORF">UFOPK2754_02432</name>
    <name evidence="3" type="ORF">UFOPK3139_00023</name>
    <name evidence="4" type="ORF">UFOPK3543_00559</name>
    <name evidence="5" type="ORF">UFOPK3967_00832</name>
</gene>
<proteinExistence type="inferred from homology"/>
<protein>
    <submittedName>
        <fullName evidence="4">Unannotated protein</fullName>
    </submittedName>
</protein>
<dbReference type="EMBL" id="CAEZYR010000109">
    <property type="protein sequence ID" value="CAB4761272.1"/>
    <property type="molecule type" value="Genomic_DNA"/>
</dbReference>
<sequence>MNMTEYSLILIDEPAPTVRRITLNRPEKRNAISTPLRNELLHALREHDHDSDVRITIVRGAGPCFSSGYDLSSGNMMLDAPFYSAPGDGQWARQANDTWFSIWDLAKPVIAQIHGYAMAGGTELASACDLVYVADDAKISYPVVRVASPPDWQYHTVLLGMRRAMELMLTGDPISGTEAAAIGFANRAFAPVDLEAEVLRIAVRIAGVPSELTQINKRVVHRQMDVWGARAAIRAGQELQALAGHTQAALAFRENALASVKKAAAEQREAT</sequence>
<dbReference type="InterPro" id="IPR001753">
    <property type="entry name" value="Enoyl-CoA_hydra/iso"/>
</dbReference>
<organism evidence="4">
    <name type="scientific">freshwater metagenome</name>
    <dbReference type="NCBI Taxonomy" id="449393"/>
    <lineage>
        <taxon>unclassified sequences</taxon>
        <taxon>metagenomes</taxon>
        <taxon>ecological metagenomes</taxon>
    </lineage>
</organism>